<evidence type="ECO:0000313" key="2">
    <source>
        <dbReference type="Proteomes" id="UP001153292"/>
    </source>
</evidence>
<organism evidence="1 2">
    <name type="scientific">Chilo suppressalis</name>
    <name type="common">Asiatic rice borer moth</name>
    <dbReference type="NCBI Taxonomy" id="168631"/>
    <lineage>
        <taxon>Eukaryota</taxon>
        <taxon>Metazoa</taxon>
        <taxon>Ecdysozoa</taxon>
        <taxon>Arthropoda</taxon>
        <taxon>Hexapoda</taxon>
        <taxon>Insecta</taxon>
        <taxon>Pterygota</taxon>
        <taxon>Neoptera</taxon>
        <taxon>Endopterygota</taxon>
        <taxon>Lepidoptera</taxon>
        <taxon>Glossata</taxon>
        <taxon>Ditrysia</taxon>
        <taxon>Pyraloidea</taxon>
        <taxon>Crambidae</taxon>
        <taxon>Crambinae</taxon>
        <taxon>Chilo</taxon>
    </lineage>
</organism>
<evidence type="ECO:0000313" key="1">
    <source>
        <dbReference type="EMBL" id="CAH0405924.1"/>
    </source>
</evidence>
<reference evidence="1" key="1">
    <citation type="submission" date="2021-12" db="EMBL/GenBank/DDBJ databases">
        <authorList>
            <person name="King R."/>
        </authorList>
    </citation>
    <scope>NUCLEOTIDE SEQUENCE</scope>
</reference>
<name>A0ABN8B8I4_CHISP</name>
<dbReference type="PANTHER" id="PTHR46601:SF1">
    <property type="entry name" value="ADF-H DOMAIN-CONTAINING PROTEIN"/>
    <property type="match status" value="1"/>
</dbReference>
<gene>
    <name evidence="1" type="ORF">CHILSU_LOCUS9295</name>
</gene>
<proteinExistence type="predicted"/>
<sequence>MCTLSSCLRHDAASIWAHLLPVLDQVMELNQFVDTIHFLSDSPSSQYRNKYMFYIISQLSSHHSSITRITWNYSEAGHGKSAPDGIGATVKRLADQWVHFGSDVGNFEQFYKIMESRLENVIIKKVSEEEIIQREKLIPEQLKPFKGTLSVHQVLWDLFTPKITMRNMSCFLCDVGEICNHGKHLGYIINSNYAVNQNTITDVTSCNIVPLAKTKRKFTNQNKIKLISDILIDDTNKTTHQ</sequence>
<dbReference type="PANTHER" id="PTHR46601">
    <property type="entry name" value="ULP_PROTEASE DOMAIN-CONTAINING PROTEIN"/>
    <property type="match status" value="1"/>
</dbReference>
<keyword evidence="2" id="KW-1185">Reference proteome</keyword>
<accession>A0ABN8B8I4</accession>
<dbReference type="EMBL" id="OU963898">
    <property type="protein sequence ID" value="CAH0405924.1"/>
    <property type="molecule type" value="Genomic_DNA"/>
</dbReference>
<dbReference type="Proteomes" id="UP001153292">
    <property type="component" value="Chromosome 5"/>
</dbReference>
<protein>
    <submittedName>
        <fullName evidence="1">Uncharacterized protein</fullName>
    </submittedName>
</protein>